<proteinExistence type="predicted"/>
<dbReference type="GO" id="GO:0008705">
    <property type="term" value="F:methionine synthase activity"/>
    <property type="evidence" value="ECO:0007669"/>
    <property type="project" value="TreeGrafter"/>
</dbReference>
<dbReference type="InterPro" id="IPR003759">
    <property type="entry name" value="Cbl-bd_cap"/>
</dbReference>
<accession>K4LJA4</accession>
<organism evidence="2 3">
    <name type="scientific">Thermacetogenium phaeum (strain ATCC BAA-254 / DSM 26808 / PB)</name>
    <dbReference type="NCBI Taxonomy" id="1089553"/>
    <lineage>
        <taxon>Bacteria</taxon>
        <taxon>Bacillati</taxon>
        <taxon>Bacillota</taxon>
        <taxon>Clostridia</taxon>
        <taxon>Thermoanaerobacterales</taxon>
        <taxon>Thermoanaerobacteraceae</taxon>
        <taxon>Thermacetogenium</taxon>
    </lineage>
</organism>
<dbReference type="RefSeq" id="WP_015051822.1">
    <property type="nucleotide sequence ID" value="NC_018870.1"/>
</dbReference>
<dbReference type="GO" id="GO:0046872">
    <property type="term" value="F:metal ion binding"/>
    <property type="evidence" value="ECO:0007669"/>
    <property type="project" value="InterPro"/>
</dbReference>
<sequence length="221" mass="24077">MRKLIVSAVAGIQEDKAISLVRNGLARGIDPFTLLEEVRTGVEIVLERYNRGEYFLADVVMAADIYKHAQQVVLGPADGTGDSGRHPQIVFGTVERDIHDIGKNITIVTMRHYGLEVLDVGVNVSPAAFLEKLQQTGAPILCLSGLISDAYDSMKKTVGLIKKRFGERRPTIIIGGLVNEVVCSYTGADYWVKNCTEGAELCIRLLKEGDGRCASESRAAK</sequence>
<feature type="domain" description="B12-binding" evidence="1">
    <location>
        <begin position="86"/>
        <end position="216"/>
    </location>
</feature>
<evidence type="ECO:0000259" key="1">
    <source>
        <dbReference type="PROSITE" id="PS51332"/>
    </source>
</evidence>
<dbReference type="Pfam" id="PF02607">
    <property type="entry name" value="B12-binding_2"/>
    <property type="match status" value="1"/>
</dbReference>
<dbReference type="eggNOG" id="COG5012">
    <property type="taxonomic scope" value="Bacteria"/>
</dbReference>
<dbReference type="InterPro" id="IPR036724">
    <property type="entry name" value="Cobalamin-bd_sf"/>
</dbReference>
<dbReference type="PROSITE" id="PS51332">
    <property type="entry name" value="B12_BINDING"/>
    <property type="match status" value="1"/>
</dbReference>
<dbReference type="SUPFAM" id="SSF52242">
    <property type="entry name" value="Cobalamin (vitamin B12)-binding domain"/>
    <property type="match status" value="1"/>
</dbReference>
<dbReference type="GO" id="GO:0005829">
    <property type="term" value="C:cytosol"/>
    <property type="evidence" value="ECO:0007669"/>
    <property type="project" value="TreeGrafter"/>
</dbReference>
<dbReference type="Proteomes" id="UP000000467">
    <property type="component" value="Chromosome"/>
</dbReference>
<reference evidence="2 3" key="1">
    <citation type="journal article" date="2012" name="BMC Genomics">
        <title>Genome-guided analysis of physiological and morphological traits of the fermentative acetate oxidizer Thermacetogenium phaeum.</title>
        <authorList>
            <person name="Oehler D."/>
            <person name="Poehlein A."/>
            <person name="Leimbach A."/>
            <person name="Muller N."/>
            <person name="Daniel R."/>
            <person name="Gottschalk G."/>
            <person name="Schink B."/>
        </authorList>
    </citation>
    <scope>NUCLEOTIDE SEQUENCE [LARGE SCALE GENOMIC DNA]</scope>
    <source>
        <strain evidence="3">ATCC BAA-254 / DSM 26808 / PB</strain>
    </source>
</reference>
<dbReference type="InterPro" id="IPR006158">
    <property type="entry name" value="Cobalamin-bd"/>
</dbReference>
<dbReference type="GO" id="GO:0031419">
    <property type="term" value="F:cobalamin binding"/>
    <property type="evidence" value="ECO:0007669"/>
    <property type="project" value="InterPro"/>
</dbReference>
<dbReference type="AlphaFoldDB" id="K4LJA4"/>
<name>K4LJA4_THEPS</name>
<protein>
    <submittedName>
        <fullName evidence="2">Cobalamin B12-binding domain-containing protein</fullName>
    </submittedName>
</protein>
<evidence type="ECO:0000313" key="3">
    <source>
        <dbReference type="Proteomes" id="UP000000467"/>
    </source>
</evidence>
<dbReference type="EMBL" id="CP003732">
    <property type="protein sequence ID" value="AFV12963.1"/>
    <property type="molecule type" value="Genomic_DNA"/>
</dbReference>
<dbReference type="InterPro" id="IPR036594">
    <property type="entry name" value="Meth_synthase_dom"/>
</dbReference>
<dbReference type="InterPro" id="IPR050554">
    <property type="entry name" value="Met_Synthase/Corrinoid"/>
</dbReference>
<dbReference type="Gene3D" id="3.40.50.280">
    <property type="entry name" value="Cobalamin-binding domain"/>
    <property type="match status" value="1"/>
</dbReference>
<dbReference type="Pfam" id="PF02310">
    <property type="entry name" value="B12-binding"/>
    <property type="match status" value="1"/>
</dbReference>
<evidence type="ECO:0000313" key="2">
    <source>
        <dbReference type="EMBL" id="AFV12963.1"/>
    </source>
</evidence>
<dbReference type="PANTHER" id="PTHR45833">
    <property type="entry name" value="METHIONINE SYNTHASE"/>
    <property type="match status" value="1"/>
</dbReference>
<keyword evidence="3" id="KW-1185">Reference proteome</keyword>
<dbReference type="KEGG" id="tpz:Tph_c27980"/>
<dbReference type="SUPFAM" id="SSF47644">
    <property type="entry name" value="Methionine synthase domain"/>
    <property type="match status" value="1"/>
</dbReference>
<dbReference type="Gene3D" id="1.10.1240.10">
    <property type="entry name" value="Methionine synthase domain"/>
    <property type="match status" value="1"/>
</dbReference>
<dbReference type="SMART" id="SM01018">
    <property type="entry name" value="B12-binding_2"/>
    <property type="match status" value="1"/>
</dbReference>
<dbReference type="HOGENOM" id="CLU_082102_1_0_9"/>
<dbReference type="STRING" id="1089553.Tph_c27980"/>
<gene>
    <name evidence="2" type="ordered locus">Tph_c27980</name>
</gene>